<feature type="compositionally biased region" description="Polar residues" evidence="1">
    <location>
        <begin position="39"/>
        <end position="57"/>
    </location>
</feature>
<reference evidence="2 3" key="1">
    <citation type="journal article" date="2018" name="MBio">
        <title>Comparative Genomics Reveals the Core Gene Toolbox for the Fungus-Insect Symbiosis.</title>
        <authorList>
            <person name="Wang Y."/>
            <person name="Stata M."/>
            <person name="Wang W."/>
            <person name="Stajich J.E."/>
            <person name="White M.M."/>
            <person name="Moncalvo J.M."/>
        </authorList>
    </citation>
    <scope>NUCLEOTIDE SEQUENCE [LARGE SCALE GENOMIC DNA]</scope>
    <source>
        <strain evidence="2 3">SC-DP-2</strain>
    </source>
</reference>
<dbReference type="CDD" id="cd11660">
    <property type="entry name" value="SANT_TRF"/>
    <property type="match status" value="1"/>
</dbReference>
<organism evidence="2 3">
    <name type="scientific">Smittium megazygosporum</name>
    <dbReference type="NCBI Taxonomy" id="133381"/>
    <lineage>
        <taxon>Eukaryota</taxon>
        <taxon>Fungi</taxon>
        <taxon>Fungi incertae sedis</taxon>
        <taxon>Zoopagomycota</taxon>
        <taxon>Kickxellomycotina</taxon>
        <taxon>Harpellomycetes</taxon>
        <taxon>Harpellales</taxon>
        <taxon>Legeriomycetaceae</taxon>
        <taxon>Smittium</taxon>
    </lineage>
</organism>
<feature type="compositionally biased region" description="Polar residues" evidence="1">
    <location>
        <begin position="856"/>
        <end position="867"/>
    </location>
</feature>
<feature type="compositionally biased region" description="Low complexity" evidence="1">
    <location>
        <begin position="659"/>
        <end position="695"/>
    </location>
</feature>
<feature type="compositionally biased region" description="Polar residues" evidence="1">
    <location>
        <begin position="71"/>
        <end position="82"/>
    </location>
</feature>
<feature type="compositionally biased region" description="Acidic residues" evidence="1">
    <location>
        <begin position="717"/>
        <end position="736"/>
    </location>
</feature>
<dbReference type="Gene3D" id="1.10.10.60">
    <property type="entry name" value="Homeodomain-like"/>
    <property type="match status" value="1"/>
</dbReference>
<feature type="region of interest" description="Disordered" evidence="1">
    <location>
        <begin position="1"/>
        <end position="225"/>
    </location>
</feature>
<keyword evidence="3" id="KW-1185">Reference proteome</keyword>
<feature type="compositionally biased region" description="Low complexity" evidence="1">
    <location>
        <begin position="876"/>
        <end position="894"/>
    </location>
</feature>
<dbReference type="OrthoDB" id="3366990at2759"/>
<evidence type="ECO:0000313" key="3">
    <source>
        <dbReference type="Proteomes" id="UP000245609"/>
    </source>
</evidence>
<evidence type="ECO:0000256" key="1">
    <source>
        <dbReference type="SAM" id="MobiDB-lite"/>
    </source>
</evidence>
<name>A0A2T9ZB09_9FUNG</name>
<dbReference type="EMBL" id="MBFS01000815">
    <property type="protein sequence ID" value="PVV01771.1"/>
    <property type="molecule type" value="Genomic_DNA"/>
</dbReference>
<feature type="compositionally biased region" description="Low complexity" evidence="1">
    <location>
        <begin position="103"/>
        <end position="136"/>
    </location>
</feature>
<proteinExistence type="predicted"/>
<feature type="region of interest" description="Disordered" evidence="1">
    <location>
        <begin position="842"/>
        <end position="923"/>
    </location>
</feature>
<comment type="caution">
    <text evidence="2">The sequence shown here is derived from an EMBL/GenBank/DDBJ whole genome shotgun (WGS) entry which is preliminary data.</text>
</comment>
<feature type="compositionally biased region" description="Low complexity" evidence="1">
    <location>
        <begin position="183"/>
        <end position="195"/>
    </location>
</feature>
<dbReference type="AlphaFoldDB" id="A0A2T9ZB09"/>
<sequence>MPRIKGKTTRDPDYPNLDAPSSQSDSPSSRTASSPKDPLSTTTAISSQLLSDSSQVKDLTESFPKFDRSKSLNNTPKNQSSKIHVAKKSKSTIVNTRSRSRSFRSSGKTSFRNQKFSSSNNQDPPSQISQPSSPEPFYRQNDNQAQDTESVHSVAEENDQNDEIIPSTFPESTTPLPVNLEYSSSSSNNSSQSSNLEPDLVNDISKSSEEENSQNPEWSSEEGSEDHPIFLEFSEKQINFLALAMHSVVERLCILKADLEATHGGSWYKNLNDFKLDCLLQTFHGIRRSLIKDNFFFDEKSKVYPVLKNSKFPPKPYTDNDVNYVSNSESENQTQESIDKSAVFRKINIFCLFGLLLIPKDFLLNAHGLYQGLNDPSLHLENETDWEYAGLSIAMSNNLEYLLYDGTTEALGIFTSVLTRVALTRCKNFNGKDFKRWVNSSFLEGKYMLKSFFITLKHGYPTFSNVKDDSSLDRLFEFVSRPGNSSISDLPEDHPFSEFDLELASGFKTSFSILLNRYNNLVNSTLEKALAIFTREALQELVASFVDLNIFDSFVKNSDPIWAEIDIFQKLRSLTKEDDSSTQTKQNMINANQEVPVDLMIPIIKKYLTNTESLFLLHHDVERVGVPEPSNGTGLLSDDQNNHLPHISNQLAPSDIDQSQPSSSYSNSSSHPSPAKSSTSPKQKNSNNSSQQDNKNTSKRKRPSSKPNETEEHSEFEAEMESSDSEFDIQDADIDDERVGRKSKDLTQKRKGRRTGPKSSSVFAIDENRTSELRSLQISMHQTVPREKGGYVVNSGETLIGPTKAGRILRPDAQEGNSVLSGERSEKRRVSLVSKLLSKSVDKNGQTVSDIRGIPENQQNATVNNNEDPAKDFVDGLISEISGNGSGNSSLRESAQLNEDSSAEVEEGSGQGSETTGTRSYTFKVPRLPDSQARFDAIMRSQNRFVEMKRGRGNTAGQPKTKSGKNIWTEEEIDCLDRCINYFHEGCWARMLTYHGKHGLVTDILRNRTQTQLKDKVRNISKLLSREGIELGPYARFV</sequence>
<dbReference type="InterPro" id="IPR052833">
    <property type="entry name" value="Telomeric_DNA-bd_trans-reg"/>
</dbReference>
<feature type="compositionally biased region" description="Basic and acidic residues" evidence="1">
    <location>
        <begin position="737"/>
        <end position="748"/>
    </location>
</feature>
<feature type="region of interest" description="Disordered" evidence="1">
    <location>
        <begin position="802"/>
        <end position="827"/>
    </location>
</feature>
<dbReference type="GO" id="GO:0010833">
    <property type="term" value="P:telomere maintenance via telomere lengthening"/>
    <property type="evidence" value="ECO:0007669"/>
    <property type="project" value="TreeGrafter"/>
</dbReference>
<evidence type="ECO:0008006" key="4">
    <source>
        <dbReference type="Google" id="ProtNLM"/>
    </source>
</evidence>
<dbReference type="GO" id="GO:0003691">
    <property type="term" value="F:double-stranded telomeric DNA binding"/>
    <property type="evidence" value="ECO:0007669"/>
    <property type="project" value="TreeGrafter"/>
</dbReference>
<feature type="compositionally biased region" description="Polar residues" evidence="1">
    <location>
        <begin position="630"/>
        <end position="658"/>
    </location>
</feature>
<feature type="compositionally biased region" description="Basic and acidic residues" evidence="1">
    <location>
        <begin position="58"/>
        <end position="70"/>
    </location>
</feature>
<dbReference type="PANTHER" id="PTHR47807">
    <property type="entry name" value="PROTEIN TBF1"/>
    <property type="match status" value="1"/>
</dbReference>
<feature type="compositionally biased region" description="Low complexity" evidence="1">
    <location>
        <begin position="20"/>
        <end position="35"/>
    </location>
</feature>
<protein>
    <recommendedName>
        <fullName evidence="4">Myb-like domain-containing protein</fullName>
    </recommendedName>
</protein>
<dbReference type="STRING" id="133381.A0A2T9ZB09"/>
<dbReference type="Proteomes" id="UP000245609">
    <property type="component" value="Unassembled WGS sequence"/>
</dbReference>
<gene>
    <name evidence="2" type="ORF">BB560_003800</name>
</gene>
<accession>A0A2T9ZB09</accession>
<evidence type="ECO:0000313" key="2">
    <source>
        <dbReference type="EMBL" id="PVV01771.1"/>
    </source>
</evidence>
<feature type="region of interest" description="Disordered" evidence="1">
    <location>
        <begin position="628"/>
        <end position="767"/>
    </location>
</feature>
<dbReference type="PANTHER" id="PTHR47807:SF1">
    <property type="entry name" value="PROTEIN TBF1"/>
    <property type="match status" value="1"/>
</dbReference>